<keyword evidence="11 16" id="KW-0460">Magnesium</keyword>
<dbReference type="RefSeq" id="WP_069575765.1">
    <property type="nucleotide sequence ID" value="NZ_FOAK01000001.1"/>
</dbReference>
<comment type="similarity">
    <text evidence="2 16">Belongs to the archaeal riboflavin kinase family.</text>
</comment>
<gene>
    <name evidence="16" type="primary">ribK</name>
    <name evidence="18" type="ORF">SAMN05216439_0547</name>
</gene>
<dbReference type="InterPro" id="IPR023602">
    <property type="entry name" value="Riboflavin_kinase_CTP-dep"/>
</dbReference>
<dbReference type="EC" id="2.7.1.161" evidence="3 16"/>
<evidence type="ECO:0000256" key="4">
    <source>
        <dbReference type="ARBA" id="ARBA00017394"/>
    </source>
</evidence>
<dbReference type="STRING" id="190974.SAMN05216439_0547"/>
<organism evidence="18 19">
    <name type="scientific">Methanobrevibacter gottschalkii</name>
    <dbReference type="NCBI Taxonomy" id="190974"/>
    <lineage>
        <taxon>Archaea</taxon>
        <taxon>Methanobacteriati</taxon>
        <taxon>Methanobacteriota</taxon>
        <taxon>Methanomada group</taxon>
        <taxon>Methanobacteria</taxon>
        <taxon>Methanobacteriales</taxon>
        <taxon>Methanobacteriaceae</taxon>
        <taxon>Methanobrevibacter</taxon>
    </lineage>
</organism>
<evidence type="ECO:0000256" key="16">
    <source>
        <dbReference type="HAMAP-Rule" id="MF_01285"/>
    </source>
</evidence>
<dbReference type="SUPFAM" id="SSF82114">
    <property type="entry name" value="Riboflavin kinase-like"/>
    <property type="match status" value="1"/>
</dbReference>
<dbReference type="InterPro" id="IPR039063">
    <property type="entry name" value="RibK_CTP-dep"/>
</dbReference>
<dbReference type="Gene3D" id="2.40.30.30">
    <property type="entry name" value="Riboflavin kinase-like"/>
    <property type="match status" value="1"/>
</dbReference>
<dbReference type="GO" id="GO:0000166">
    <property type="term" value="F:nucleotide binding"/>
    <property type="evidence" value="ECO:0007669"/>
    <property type="project" value="UniProtKB-UniRule"/>
</dbReference>
<evidence type="ECO:0000256" key="15">
    <source>
        <dbReference type="ARBA" id="ARBA00047857"/>
    </source>
</evidence>
<evidence type="ECO:0000256" key="6">
    <source>
        <dbReference type="ARBA" id="ARBA00022643"/>
    </source>
</evidence>
<keyword evidence="10 16" id="KW-0418">Kinase</keyword>
<proteinExistence type="inferred from homology"/>
<dbReference type="OrthoDB" id="30955at2157"/>
<comment type="pathway">
    <text evidence="1 16">Cofactor biosynthesis; FMN biosynthesis; FMN from riboflavin (CTP route): step 1/1.</text>
</comment>
<evidence type="ECO:0000256" key="10">
    <source>
        <dbReference type="ARBA" id="ARBA00022777"/>
    </source>
</evidence>
<evidence type="ECO:0000313" key="18">
    <source>
        <dbReference type="EMBL" id="SEK19357.1"/>
    </source>
</evidence>
<feature type="binding site" evidence="16">
    <location>
        <begin position="10"/>
        <end position="15"/>
    </location>
    <ligand>
        <name>CDP</name>
        <dbReference type="ChEBI" id="CHEBI:58069"/>
    </ligand>
</feature>
<protein>
    <recommendedName>
        <fullName evidence="4 16">Riboflavin kinase</fullName>
        <shortName evidence="16">RFK</shortName>
        <ecNumber evidence="3 16">2.7.1.161</ecNumber>
    </recommendedName>
    <alternativeName>
        <fullName evidence="13 16">CTP-dependent riboflavin kinase</fullName>
    </alternativeName>
    <alternativeName>
        <fullName evidence="14 16">CTP:riboflavin 5'-phosphotransferase</fullName>
    </alternativeName>
    <alternativeName>
        <fullName evidence="12 16">Flavokinase</fullName>
    </alternativeName>
</protein>
<evidence type="ECO:0000256" key="5">
    <source>
        <dbReference type="ARBA" id="ARBA00022630"/>
    </source>
</evidence>
<keyword evidence="5 16" id="KW-0285">Flavoprotein</keyword>
<evidence type="ECO:0000256" key="13">
    <source>
        <dbReference type="ARBA" id="ARBA00030544"/>
    </source>
</evidence>
<keyword evidence="6 16" id="KW-0288">FMN</keyword>
<dbReference type="InterPro" id="IPR023465">
    <property type="entry name" value="Riboflavin_kinase_dom_sf"/>
</dbReference>
<evidence type="ECO:0000313" key="19">
    <source>
        <dbReference type="Proteomes" id="UP000199506"/>
    </source>
</evidence>
<dbReference type="GO" id="GO:0008531">
    <property type="term" value="F:riboflavin kinase activity"/>
    <property type="evidence" value="ECO:0007669"/>
    <property type="project" value="InterPro"/>
</dbReference>
<evidence type="ECO:0000256" key="2">
    <source>
        <dbReference type="ARBA" id="ARBA00006428"/>
    </source>
</evidence>
<keyword evidence="8 16" id="KW-0479">Metal-binding</keyword>
<evidence type="ECO:0000256" key="12">
    <source>
        <dbReference type="ARBA" id="ARBA00029789"/>
    </source>
</evidence>
<comment type="caution">
    <text evidence="16">Lacks conserved residue(s) required for the propagation of feature annotation.</text>
</comment>
<keyword evidence="9 16" id="KW-0547">Nucleotide-binding</keyword>
<evidence type="ECO:0000256" key="14">
    <source>
        <dbReference type="ARBA" id="ARBA00033116"/>
    </source>
</evidence>
<feature type="binding site" evidence="16">
    <location>
        <position position="41"/>
    </location>
    <ligand>
        <name>Mg(2+)</name>
        <dbReference type="ChEBI" id="CHEBI:18420"/>
    </ligand>
</feature>
<comment type="function">
    <text evidence="16">Catalyzes the CTP-dependent phosphorylation of riboflavin (vitamin B2) to form flavin mononucleotide (FMN).</text>
</comment>
<comment type="cofactor">
    <cofactor evidence="16">
        <name>Mg(2+)</name>
        <dbReference type="ChEBI" id="CHEBI:18420"/>
    </cofactor>
    <text evidence="16">Binds 1 Mg(2+) ion per subunit.</text>
</comment>
<evidence type="ECO:0000256" key="3">
    <source>
        <dbReference type="ARBA" id="ARBA00011987"/>
    </source>
</evidence>
<comment type="catalytic activity">
    <reaction evidence="15 16">
        <text>riboflavin + CTP = CDP + FMN + H(+)</text>
        <dbReference type="Rhea" id="RHEA:25021"/>
        <dbReference type="ChEBI" id="CHEBI:15378"/>
        <dbReference type="ChEBI" id="CHEBI:37563"/>
        <dbReference type="ChEBI" id="CHEBI:57986"/>
        <dbReference type="ChEBI" id="CHEBI:58069"/>
        <dbReference type="ChEBI" id="CHEBI:58210"/>
        <dbReference type="EC" id="2.7.1.161"/>
    </reaction>
</comment>
<feature type="binding site" evidence="16">
    <location>
        <position position="93"/>
    </location>
    <ligand>
        <name>FMN</name>
        <dbReference type="ChEBI" id="CHEBI:58210"/>
    </ligand>
</feature>
<evidence type="ECO:0000256" key="11">
    <source>
        <dbReference type="ARBA" id="ARBA00022842"/>
    </source>
</evidence>
<dbReference type="HAMAP" id="MF_01285">
    <property type="entry name" value="Riboflavin_kinase"/>
    <property type="match status" value="1"/>
</dbReference>
<feature type="binding site" evidence="16">
    <location>
        <begin position="106"/>
        <end position="109"/>
    </location>
    <ligand>
        <name>CDP</name>
        <dbReference type="ChEBI" id="CHEBI:58069"/>
    </ligand>
</feature>
<feature type="binding site" evidence="16">
    <location>
        <position position="101"/>
    </location>
    <ligand>
        <name>FMN</name>
        <dbReference type="ChEBI" id="CHEBI:58210"/>
    </ligand>
</feature>
<dbReference type="EMBL" id="FOAK01000001">
    <property type="protein sequence ID" value="SEK19357.1"/>
    <property type="molecule type" value="Genomic_DNA"/>
</dbReference>
<feature type="domain" description="Riboflavin kinase" evidence="17">
    <location>
        <begin position="7"/>
        <end position="123"/>
    </location>
</feature>
<evidence type="ECO:0000256" key="7">
    <source>
        <dbReference type="ARBA" id="ARBA00022679"/>
    </source>
</evidence>
<dbReference type="AlphaFoldDB" id="A0A1H7F1W7"/>
<dbReference type="GO" id="GO:0000287">
    <property type="term" value="F:magnesium ion binding"/>
    <property type="evidence" value="ECO:0007669"/>
    <property type="project" value="UniProtKB-UniRule"/>
</dbReference>
<dbReference type="PANTHER" id="PTHR40706:SF1">
    <property type="entry name" value="RIBOFLAVIN KINASE"/>
    <property type="match status" value="1"/>
</dbReference>
<evidence type="ECO:0000256" key="9">
    <source>
        <dbReference type="ARBA" id="ARBA00022741"/>
    </source>
</evidence>
<dbReference type="GO" id="GO:0009231">
    <property type="term" value="P:riboflavin biosynthetic process"/>
    <property type="evidence" value="ECO:0007669"/>
    <property type="project" value="InterPro"/>
</dbReference>
<dbReference type="UniPathway" id="UPA00276">
    <property type="reaction ID" value="UER00929"/>
</dbReference>
<dbReference type="Pfam" id="PF01982">
    <property type="entry name" value="CTP-dep_RFKase"/>
    <property type="match status" value="1"/>
</dbReference>
<evidence type="ECO:0000259" key="17">
    <source>
        <dbReference type="Pfam" id="PF01982"/>
    </source>
</evidence>
<sequence length="126" mass="14199">MKIDGEVTTGLGKAAYFLSQEFYTNEFKKNLGFVPFPGTLNVIVSDNYLDEINEIKNNCKNLIKPDKGFGAVKYIKAKLNDNIDGAIVFPAKTTHEENYLEFISKNKLRDELALNDGDIVSLEFQN</sequence>
<dbReference type="PANTHER" id="PTHR40706">
    <property type="entry name" value="RIBOFLAVIN KINASE"/>
    <property type="match status" value="1"/>
</dbReference>
<dbReference type="Proteomes" id="UP000199506">
    <property type="component" value="Unassembled WGS sequence"/>
</dbReference>
<dbReference type="InterPro" id="IPR023470">
    <property type="entry name" value="Riboflavin_kinase_archaeal"/>
</dbReference>
<feature type="binding site" evidence="16">
    <location>
        <position position="39"/>
    </location>
    <ligand>
        <name>Mg(2+)</name>
        <dbReference type="ChEBI" id="CHEBI:18420"/>
    </ligand>
</feature>
<reference evidence="18 19" key="1">
    <citation type="submission" date="2016-10" db="EMBL/GenBank/DDBJ databases">
        <authorList>
            <person name="de Groot N.N."/>
        </authorList>
    </citation>
    <scope>NUCLEOTIDE SEQUENCE [LARGE SCALE GENOMIC DNA]</scope>
    <source>
        <strain evidence="18 19">DSM 11978</strain>
    </source>
</reference>
<keyword evidence="7 16" id="KW-0808">Transferase</keyword>
<name>A0A1H7F1W7_9EURY</name>
<evidence type="ECO:0000256" key="1">
    <source>
        <dbReference type="ARBA" id="ARBA00005219"/>
    </source>
</evidence>
<dbReference type="GO" id="GO:0009398">
    <property type="term" value="P:FMN biosynthetic process"/>
    <property type="evidence" value="ECO:0007669"/>
    <property type="project" value="UniProtKB-UniRule"/>
</dbReference>
<accession>A0A1H7F1W7</accession>
<evidence type="ECO:0000256" key="8">
    <source>
        <dbReference type="ARBA" id="ARBA00022723"/>
    </source>
</evidence>